<keyword evidence="6 8" id="KW-0694">RNA-binding</keyword>
<keyword evidence="4 8" id="KW-0949">S-adenosyl-L-methionine</keyword>
<evidence type="ECO:0000313" key="9">
    <source>
        <dbReference type="EMBL" id="HHQ80570.1"/>
    </source>
</evidence>
<name>A0A7J3ZMB2_9CREN</name>
<reference evidence="9" key="1">
    <citation type="journal article" date="2020" name="mSystems">
        <title>Genome- and Community-Level Interaction Insights into Carbon Utilization and Element Cycling Functions of Hydrothermarchaeota in Hydrothermal Sediment.</title>
        <authorList>
            <person name="Zhou Z."/>
            <person name="Liu Y."/>
            <person name="Xu W."/>
            <person name="Pan J."/>
            <person name="Luo Z.H."/>
            <person name="Li M."/>
        </authorList>
    </citation>
    <scope>NUCLEOTIDE SEQUENCE [LARGE SCALE GENOMIC DNA]</scope>
    <source>
        <strain evidence="9">SpSt-1116</strain>
    </source>
</reference>
<dbReference type="PROSITE" id="PS51626">
    <property type="entry name" value="SAM_MT_TRM1"/>
    <property type="match status" value="1"/>
</dbReference>
<comment type="similarity">
    <text evidence="8">Belongs to the class I-like SAM-binding methyltransferase superfamily. Trm1 family.</text>
</comment>
<dbReference type="EC" id="2.1.1.216" evidence="7"/>
<evidence type="ECO:0000256" key="5">
    <source>
        <dbReference type="ARBA" id="ARBA00022694"/>
    </source>
</evidence>
<dbReference type="Pfam" id="PF02005">
    <property type="entry name" value="TRM"/>
    <property type="match status" value="1"/>
</dbReference>
<dbReference type="Gene3D" id="3.30.56.70">
    <property type="entry name" value="N2,N2-dimethylguanosine tRNA methyltransferase, C-terminal domain"/>
    <property type="match status" value="1"/>
</dbReference>
<protein>
    <recommendedName>
        <fullName evidence="7">tRNA (guanine(26)-N(2))-dimethyltransferase</fullName>
        <ecNumber evidence="7">2.1.1.216</ecNumber>
    </recommendedName>
</protein>
<dbReference type="PANTHER" id="PTHR10631">
    <property type="entry name" value="N 2 ,N 2 -DIMETHYLGUANOSINE TRNA METHYLTRANSFERASE"/>
    <property type="match status" value="1"/>
</dbReference>
<accession>A0A7J3ZMB2</accession>
<dbReference type="InterPro" id="IPR029063">
    <property type="entry name" value="SAM-dependent_MTases_sf"/>
</dbReference>
<dbReference type="GO" id="GO:0002940">
    <property type="term" value="P:tRNA N2-guanine methylation"/>
    <property type="evidence" value="ECO:0007669"/>
    <property type="project" value="TreeGrafter"/>
</dbReference>
<proteinExistence type="inferred from homology"/>
<evidence type="ECO:0000256" key="6">
    <source>
        <dbReference type="ARBA" id="ARBA00022884"/>
    </source>
</evidence>
<dbReference type="Gene3D" id="3.40.50.150">
    <property type="entry name" value="Vaccinia Virus protein VP39"/>
    <property type="match status" value="1"/>
</dbReference>
<evidence type="ECO:0000256" key="8">
    <source>
        <dbReference type="PROSITE-ProRule" id="PRU00958"/>
    </source>
</evidence>
<gene>
    <name evidence="9" type="ORF">ENM78_03850</name>
</gene>
<dbReference type="GO" id="GO:0160104">
    <property type="term" value="F:tRNA (guanine(26)-N2)-dimethyltransferase activity"/>
    <property type="evidence" value="ECO:0007669"/>
    <property type="project" value="UniProtKB-EC"/>
</dbReference>
<evidence type="ECO:0000256" key="2">
    <source>
        <dbReference type="ARBA" id="ARBA00022603"/>
    </source>
</evidence>
<dbReference type="PANTHER" id="PTHR10631:SF3">
    <property type="entry name" value="TRNA (GUANINE(26)-N(2))-DIMETHYLTRANSFERASE"/>
    <property type="match status" value="1"/>
</dbReference>
<sequence length="418" mass="47308">MISRRGKNSNSIGLLPRTCLWAPSRMLLEDLAVIVEGKARVVVPKMEKFVRQDGLVEPSWAPVFYNPYMKDNRTLTCLLIETFSDLRHRVRTFVEPLAGACVRTVRVLLETGTDYGYACDINPLAIYLCRKNLCINGLQNRMTVEVNDANRMLIQLDREGIIIDAIDIDPFGSPVYYVLSAARALGKGGLLIMTATDLGALEGKYPEVARRRYGVYTRRTDYSKELAARVLAGTVARMLAIVDRGVRPIFTIYDRHYIKLAVYVEHNKKKALESLNKVGYFCVGEHGYPERHSRLPVGCSEMGIIGPIWLDSLWDDRVVQAIHAKLESLEVSGERVTPVTRSTLRKVDRILSELRVNAPFYYRLNKICSKLKRDVPSLERLIERLREMGFAASRTHFDPVGIRTTADFKTLLSLIAQA</sequence>
<dbReference type="InterPro" id="IPR042296">
    <property type="entry name" value="tRNA_met_Trm1_C"/>
</dbReference>
<comment type="caution">
    <text evidence="9">The sequence shown here is derived from an EMBL/GenBank/DDBJ whole genome shotgun (WGS) entry which is preliminary data.</text>
</comment>
<organism evidence="9">
    <name type="scientific">Fervidicoccus fontis</name>
    <dbReference type="NCBI Taxonomy" id="683846"/>
    <lineage>
        <taxon>Archaea</taxon>
        <taxon>Thermoproteota</taxon>
        <taxon>Thermoprotei</taxon>
        <taxon>Fervidicoccales</taxon>
        <taxon>Fervidicoccaceae</taxon>
        <taxon>Fervidicoccus</taxon>
    </lineage>
</organism>
<evidence type="ECO:0000256" key="4">
    <source>
        <dbReference type="ARBA" id="ARBA00022691"/>
    </source>
</evidence>
<dbReference type="InterPro" id="IPR002905">
    <property type="entry name" value="Trm1"/>
</dbReference>
<keyword evidence="3 8" id="KW-0808">Transferase</keyword>
<keyword evidence="2 8" id="KW-0489">Methyltransferase</keyword>
<dbReference type="AlphaFoldDB" id="A0A7J3ZMB2"/>
<evidence type="ECO:0000256" key="1">
    <source>
        <dbReference type="ARBA" id="ARBA00022555"/>
    </source>
</evidence>
<evidence type="ECO:0000256" key="7">
    <source>
        <dbReference type="ARBA" id="ARBA00039099"/>
    </source>
</evidence>
<dbReference type="FunFam" id="3.30.56.70:FF:000001">
    <property type="entry name" value="tRNA (guanine(26)-N(2))-dimethyltransferase"/>
    <property type="match status" value="1"/>
</dbReference>
<evidence type="ECO:0000256" key="3">
    <source>
        <dbReference type="ARBA" id="ARBA00022679"/>
    </source>
</evidence>
<keyword evidence="5 8" id="KW-0819">tRNA processing</keyword>
<dbReference type="GO" id="GO:0000049">
    <property type="term" value="F:tRNA binding"/>
    <property type="evidence" value="ECO:0007669"/>
    <property type="project" value="UniProtKB-UniRule"/>
</dbReference>
<keyword evidence="1 8" id="KW-0820">tRNA-binding</keyword>
<dbReference type="SUPFAM" id="SSF53335">
    <property type="entry name" value="S-adenosyl-L-methionine-dependent methyltransferases"/>
    <property type="match status" value="1"/>
</dbReference>
<dbReference type="EMBL" id="DRZC01000055">
    <property type="protein sequence ID" value="HHQ80570.1"/>
    <property type="molecule type" value="Genomic_DNA"/>
</dbReference>